<keyword evidence="12" id="KW-1185">Reference proteome</keyword>
<accession>A0AAW0TMZ3</accession>
<dbReference type="GO" id="GO:0007165">
    <property type="term" value="P:signal transduction"/>
    <property type="evidence" value="ECO:0007669"/>
    <property type="project" value="TreeGrafter"/>
</dbReference>
<dbReference type="PROSITE" id="PS00383">
    <property type="entry name" value="TYR_PHOSPHATASE_1"/>
    <property type="match status" value="1"/>
</dbReference>
<feature type="signal peptide" evidence="8">
    <location>
        <begin position="1"/>
        <end position="28"/>
    </location>
</feature>
<proteinExistence type="predicted"/>
<keyword evidence="4" id="KW-0904">Protein phosphatase</keyword>
<dbReference type="GO" id="GO:0030054">
    <property type="term" value="C:cell junction"/>
    <property type="evidence" value="ECO:0007669"/>
    <property type="project" value="TreeGrafter"/>
</dbReference>
<evidence type="ECO:0000313" key="11">
    <source>
        <dbReference type="EMBL" id="KAK8389095.1"/>
    </source>
</evidence>
<feature type="region of interest" description="Disordered" evidence="6">
    <location>
        <begin position="82"/>
        <end position="140"/>
    </location>
</feature>
<dbReference type="CDD" id="cd00047">
    <property type="entry name" value="PTPc"/>
    <property type="match status" value="1"/>
</dbReference>
<feature type="region of interest" description="Disordered" evidence="6">
    <location>
        <begin position="376"/>
        <end position="509"/>
    </location>
</feature>
<dbReference type="InterPro" id="IPR000387">
    <property type="entry name" value="Tyr_Pase_dom"/>
</dbReference>
<feature type="domain" description="Tyrosine specific protein phosphatases" evidence="10">
    <location>
        <begin position="1405"/>
        <end position="1478"/>
    </location>
</feature>
<feature type="compositionally biased region" description="Polar residues" evidence="6">
    <location>
        <begin position="635"/>
        <end position="657"/>
    </location>
</feature>
<feature type="domain" description="Tyrosine-protein phosphatase" evidence="9">
    <location>
        <begin position="1250"/>
        <end position="1487"/>
    </location>
</feature>
<dbReference type="GO" id="GO:0048666">
    <property type="term" value="P:neuron development"/>
    <property type="evidence" value="ECO:0007669"/>
    <property type="project" value="UniProtKB-ARBA"/>
</dbReference>
<reference evidence="11 12" key="1">
    <citation type="submission" date="2023-03" db="EMBL/GenBank/DDBJ databases">
        <title>High-quality genome of Scylla paramamosain provides insights in environmental adaptation.</title>
        <authorList>
            <person name="Zhang L."/>
        </authorList>
    </citation>
    <scope>NUCLEOTIDE SEQUENCE [LARGE SCALE GENOMIC DNA]</scope>
    <source>
        <strain evidence="11">LZ_2023a</strain>
        <tissue evidence="11">Muscle</tissue>
    </source>
</reference>
<dbReference type="GO" id="GO:0019901">
    <property type="term" value="F:protein kinase binding"/>
    <property type="evidence" value="ECO:0007669"/>
    <property type="project" value="TreeGrafter"/>
</dbReference>
<feature type="compositionally biased region" description="Polar residues" evidence="6">
    <location>
        <begin position="398"/>
        <end position="417"/>
    </location>
</feature>
<evidence type="ECO:0000256" key="5">
    <source>
        <dbReference type="PIRSR" id="PIRSR608356-50"/>
    </source>
</evidence>
<dbReference type="SUPFAM" id="SSF52799">
    <property type="entry name" value="(Phosphotyrosine protein) phosphatases II"/>
    <property type="match status" value="1"/>
</dbReference>
<feature type="compositionally biased region" description="Low complexity" evidence="6">
    <location>
        <begin position="895"/>
        <end position="943"/>
    </location>
</feature>
<feature type="compositionally biased region" description="Acidic residues" evidence="6">
    <location>
        <begin position="112"/>
        <end position="122"/>
    </location>
</feature>
<dbReference type="PANTHER" id="PTHR46198">
    <property type="entry name" value="PROTEIN-TYROSINE-PHOSPHATASE"/>
    <property type="match status" value="1"/>
</dbReference>
<dbReference type="PRINTS" id="PR00700">
    <property type="entry name" value="PRTYPHPHTASE"/>
</dbReference>
<dbReference type="PROSITE" id="PS50056">
    <property type="entry name" value="TYR_PHOSPHATASE_2"/>
    <property type="match status" value="1"/>
</dbReference>
<evidence type="ECO:0000313" key="12">
    <source>
        <dbReference type="Proteomes" id="UP001487740"/>
    </source>
</evidence>
<evidence type="ECO:0000256" key="2">
    <source>
        <dbReference type="ARBA" id="ARBA00022553"/>
    </source>
</evidence>
<gene>
    <name evidence="11" type="ORF">O3P69_020815</name>
</gene>
<keyword evidence="7" id="KW-0812">Transmembrane</keyword>
<evidence type="ECO:0000256" key="8">
    <source>
        <dbReference type="SAM" id="SignalP"/>
    </source>
</evidence>
<keyword evidence="7" id="KW-0472">Membrane</keyword>
<dbReference type="Pfam" id="PF00102">
    <property type="entry name" value="Y_phosphatase"/>
    <property type="match status" value="1"/>
</dbReference>
<dbReference type="InterPro" id="IPR008356">
    <property type="entry name" value="Tyr_Pase_KIM-con"/>
</dbReference>
<dbReference type="GO" id="GO:0004725">
    <property type="term" value="F:protein tyrosine phosphatase activity"/>
    <property type="evidence" value="ECO:0007669"/>
    <property type="project" value="UniProtKB-EC"/>
</dbReference>
<feature type="compositionally biased region" description="Low complexity" evidence="6">
    <location>
        <begin position="451"/>
        <end position="473"/>
    </location>
</feature>
<feature type="compositionally biased region" description="Acidic residues" evidence="6">
    <location>
        <begin position="565"/>
        <end position="580"/>
    </location>
</feature>
<dbReference type="EMBL" id="JARAKH010000028">
    <property type="protein sequence ID" value="KAK8389095.1"/>
    <property type="molecule type" value="Genomic_DNA"/>
</dbReference>
<dbReference type="InterPro" id="IPR029021">
    <property type="entry name" value="Prot-tyrosine_phosphatase-like"/>
</dbReference>
<dbReference type="PANTHER" id="PTHR46198:SF4">
    <property type="entry name" value="PROTEIN-TYROSINE-PHOSPHATASE"/>
    <property type="match status" value="1"/>
</dbReference>
<dbReference type="SMART" id="SM00404">
    <property type="entry name" value="PTPc_motif"/>
    <property type="match status" value="1"/>
</dbReference>
<dbReference type="Gene3D" id="3.90.190.10">
    <property type="entry name" value="Protein tyrosine phosphatase superfamily"/>
    <property type="match status" value="1"/>
</dbReference>
<feature type="compositionally biased region" description="Low complexity" evidence="6">
    <location>
        <begin position="814"/>
        <end position="832"/>
    </location>
</feature>
<feature type="compositionally biased region" description="Polar residues" evidence="6">
    <location>
        <begin position="427"/>
        <end position="447"/>
    </location>
</feature>
<feature type="transmembrane region" description="Helical" evidence="7">
    <location>
        <begin position="1124"/>
        <end position="1148"/>
    </location>
</feature>
<organism evidence="11 12">
    <name type="scientific">Scylla paramamosain</name>
    <name type="common">Mud crab</name>
    <dbReference type="NCBI Taxonomy" id="85552"/>
    <lineage>
        <taxon>Eukaryota</taxon>
        <taxon>Metazoa</taxon>
        <taxon>Ecdysozoa</taxon>
        <taxon>Arthropoda</taxon>
        <taxon>Crustacea</taxon>
        <taxon>Multicrustacea</taxon>
        <taxon>Malacostraca</taxon>
        <taxon>Eumalacostraca</taxon>
        <taxon>Eucarida</taxon>
        <taxon>Decapoda</taxon>
        <taxon>Pleocyemata</taxon>
        <taxon>Brachyura</taxon>
        <taxon>Eubrachyura</taxon>
        <taxon>Portunoidea</taxon>
        <taxon>Portunidae</taxon>
        <taxon>Portuninae</taxon>
        <taxon>Scylla</taxon>
    </lineage>
</organism>
<evidence type="ECO:0000259" key="9">
    <source>
        <dbReference type="PROSITE" id="PS50055"/>
    </source>
</evidence>
<feature type="region of interest" description="Disordered" evidence="6">
    <location>
        <begin position="593"/>
        <end position="696"/>
    </location>
</feature>
<evidence type="ECO:0000256" key="7">
    <source>
        <dbReference type="SAM" id="Phobius"/>
    </source>
</evidence>
<feature type="region of interest" description="Disordered" evidence="6">
    <location>
        <begin position="523"/>
        <end position="580"/>
    </location>
</feature>
<dbReference type="FunFam" id="3.90.190.10:FF:000098">
    <property type="entry name" value="Protein-tryrosine phosphatase"/>
    <property type="match status" value="1"/>
</dbReference>
<dbReference type="PROSITE" id="PS50055">
    <property type="entry name" value="TYR_PHOSPHATASE_PTP"/>
    <property type="match status" value="1"/>
</dbReference>
<feature type="compositionally biased region" description="Pro residues" evidence="6">
    <location>
        <begin position="877"/>
        <end position="894"/>
    </location>
</feature>
<evidence type="ECO:0000256" key="3">
    <source>
        <dbReference type="ARBA" id="ARBA00022801"/>
    </source>
</evidence>
<keyword evidence="8" id="KW-0732">Signal</keyword>
<comment type="caution">
    <text evidence="11">The sequence shown here is derived from an EMBL/GenBank/DDBJ whole genome shotgun (WGS) entry which is preliminary data.</text>
</comment>
<feature type="region of interest" description="Disordered" evidence="6">
    <location>
        <begin position="803"/>
        <end position="956"/>
    </location>
</feature>
<keyword evidence="3" id="KW-0378">Hydrolase</keyword>
<sequence>MAAPSTRWLCLLRPLFFLLLLQGSRVAGQLTIGSADSFLPEHLDAKAVSTTGKTIDITPLSDASVTNAAADAAADAAAAETASDANSPVASEAGDYLFTPTDSPSEDTTLPDFDDYTVDETETTTKSGSPENDVIEPGKADLPDYLADGEQGDGMTTASLGLTRRIVFTGPDTTATTPLAPLESTRPSSVLRELNDPTTDLWLPNWPSHLLEGTKEFRRPSVRFPTGPPPTATLDTTLASPVTTSPSYTVTKVPVTQYYFDLASVNPTAIPGPLFDRESVTASSSMVPSVLPDVTQPLEPEDLPSSISELQSSVLVDAAEPPVTSTPALPPSTTSLVITTEALQSINPSATTETVPPTSTALNEVVEGHLDNTLTEETQAGDTTVKEIPETSVVMPSGSGSTQSGLDIDNSESTTTAEDPDSLFSPAVTSEAPQPTNISQPVTQSPTLPAPSTNSEPLTTTSSTTPGSVKPSSVRTSPAAKTSRIPLWQRLSQSSPSRPNTQPSSTPLTPSIAATLAADAVTPLSSAPPPLQNTSVEPPLALDESSSTALAPSPPQNDSTHEPVIPDESDPSTPLDIDDPDEVLTRAMKSEIGNVAHNSTEPPTTAPEPTVSPLVDTSELNTDTETPQNTTTQDSNVDTLTPASLDQHTSVDNTSNVEVVDNALDGTHSNTLPGSNTSENKTQHGNGIFDDSKVSDDEPLLVPAQDEKDPVVDPSEVPVTLAPTVSVTWTPIIEETESVPLPTSTSSVPIVTTVVSQTPPEVLTGFTPIINATHIIPASHSELVPEISATIASPASTVEFVDSSTTTSAPAQDLSTPSAPSSTLTASLAPTAVPKTDTTDDPIPTLLPQPLHPEEGGEEETHEEMPGKEEAPESEMEPPPLPATPLPSPLPPDTTTPTTTTLSSTTSSSTTTTTTAPEKVPETEAPAVKSTTAAAPDTTTAFTSPEPAMNKTAAPGEMPVLTTTTVLDNGTEVVVALPYVRALVDYNAWEFCQRKHEFRSLFAEWITQDLNGSVKVSPKDIRFFAMADCSSFPPSQNDQTEHEDAGSHDTTMQEKNHTHIYFYVTSAGEVDRELTEKFPLFPTDLVISEDLKYLVPRVMQLEVVRPDESSSQDQLQEAAVGTSVIVIIVICSIVGVTIIVALFFFMVVKRRGATNNYYGRRCTPVSMDAYSMDSVSVYHSFRRKSKRRASGRSMKSYLNQAFDDPNGPSRPLNFAKLTHFISDIDGVYEEFATIPVNMPKYDELPPGVEDKNRYANVIPVPETRVLLKVTKDGRNCEYINANFVRGARNESKYYIATQAPLDDTVADFWRMVWEQEARVVVMLTDFVEKGIDKCADYLPPSETLDCHRLYGDFQVTLKSRDMREKFVVSNVQLKNLENNLMREVAHMWFTGWPASGVPNEEGAFISFILEVRRTRKKLRAKGPIVVHCSPGTGRTGTLLASDIVMKQFEEHRTIDVPRTVYAIRRDRAGAVQTKEQYAFIYRVINLYASKLTSGNLESL</sequence>
<protein>
    <recommendedName>
        <fullName evidence="1">protein-tyrosine-phosphatase</fullName>
        <ecNumber evidence="1">3.1.3.48</ecNumber>
    </recommendedName>
</protein>
<feature type="compositionally biased region" description="Low complexity" evidence="6">
    <location>
        <begin position="621"/>
        <end position="634"/>
    </location>
</feature>
<dbReference type="EMBL" id="JARAKH010000028">
    <property type="protein sequence ID" value="KAK8389096.1"/>
    <property type="molecule type" value="Genomic_DNA"/>
</dbReference>
<feature type="compositionally biased region" description="Polar residues" evidence="6">
    <location>
        <begin position="667"/>
        <end position="685"/>
    </location>
</feature>
<name>A0AAW0TMZ3_SCYPA</name>
<feature type="chain" id="PRO_5044717027" description="protein-tyrosine-phosphatase" evidence="8">
    <location>
        <begin position="29"/>
        <end position="1499"/>
    </location>
</feature>
<feature type="compositionally biased region" description="Polar residues" evidence="6">
    <location>
        <begin position="490"/>
        <end position="509"/>
    </location>
</feature>
<dbReference type="InterPro" id="IPR000242">
    <property type="entry name" value="PTP_cat"/>
</dbReference>
<dbReference type="GO" id="GO:0005886">
    <property type="term" value="C:plasma membrane"/>
    <property type="evidence" value="ECO:0007669"/>
    <property type="project" value="TreeGrafter"/>
</dbReference>
<evidence type="ECO:0000256" key="1">
    <source>
        <dbReference type="ARBA" id="ARBA00013064"/>
    </source>
</evidence>
<dbReference type="SMART" id="SM00194">
    <property type="entry name" value="PTPc"/>
    <property type="match status" value="1"/>
</dbReference>
<dbReference type="InterPro" id="IPR016130">
    <property type="entry name" value="Tyr_Pase_AS"/>
</dbReference>
<keyword evidence="2" id="KW-0597">Phosphoprotein</keyword>
<dbReference type="GO" id="GO:0005829">
    <property type="term" value="C:cytosol"/>
    <property type="evidence" value="ECO:0007669"/>
    <property type="project" value="TreeGrafter"/>
</dbReference>
<dbReference type="InterPro" id="IPR003595">
    <property type="entry name" value="Tyr_Pase_cat"/>
</dbReference>
<evidence type="ECO:0000256" key="4">
    <source>
        <dbReference type="ARBA" id="ARBA00022912"/>
    </source>
</evidence>
<dbReference type="EC" id="3.1.3.48" evidence="1"/>
<feature type="compositionally biased region" description="Low complexity" evidence="6">
    <location>
        <begin position="600"/>
        <end position="609"/>
    </location>
</feature>
<evidence type="ECO:0000256" key="6">
    <source>
        <dbReference type="SAM" id="MobiDB-lite"/>
    </source>
</evidence>
<evidence type="ECO:0000259" key="10">
    <source>
        <dbReference type="PROSITE" id="PS50056"/>
    </source>
</evidence>
<dbReference type="Proteomes" id="UP001487740">
    <property type="component" value="Unassembled WGS sequence"/>
</dbReference>
<keyword evidence="7" id="KW-1133">Transmembrane helix</keyword>
<feature type="active site" description="Phosphocysteine intermediate" evidence="5">
    <location>
        <position position="1428"/>
    </location>
</feature>